<comment type="caution">
    <text evidence="2">The sequence shown here is derived from an EMBL/GenBank/DDBJ whole genome shotgun (WGS) entry which is preliminary data.</text>
</comment>
<dbReference type="AlphaFoldDB" id="A0AAN6Z1K3"/>
<sequence>MESIAGSLTAKQKKRLHGVAGQMLDIYNTLARMRYLEPEWIQAGPHDVSSLMPLYRSLKLDLSIIYLYHILPYVKAPDSDRMDFFMGSSFADFRNEHHVRDGRDPFISGNDPEQMMRPWMTPLSMLGNHQCVIVYDAKRHVVGIFDQEDGRSHDPNLREGAANSDTHEQDEEKDDIEAEGENIWDEMDARPARRVLGDIVRWYHELFVTPGGGEIAGQEWNEDLVKPLYRKHGWPGEDFDGDAFLVDQVRADAARVVEYHAEEPFRQVQSLKHRVAELEENRALAMPKWQKKLAEAKSLDEEWLVRWEMWIDELDTRGMRTSLKRAEELFAAGEAQRHENLPQWELREVQVRLSMAKRQLEALKQGPSGSAQDQEAIRHAEKKTAIHERAYLASLADAERLCPGRPFTLEVGQAETGGQDYSARIERLSTVINGSEQAIEDIRGWMAQLPHGADGVRNVAQARLDYQENCLNRLKGHQRRYTEAMKGFAKQSTS</sequence>
<accession>A0AAN6Z1K3</accession>
<feature type="compositionally biased region" description="Basic and acidic residues" evidence="1">
    <location>
        <begin position="148"/>
        <end position="157"/>
    </location>
</feature>
<evidence type="ECO:0000256" key="1">
    <source>
        <dbReference type="SAM" id="MobiDB-lite"/>
    </source>
</evidence>
<reference evidence="2" key="1">
    <citation type="journal article" date="2023" name="Mol. Phylogenet. Evol.">
        <title>Genome-scale phylogeny and comparative genomics of the fungal order Sordariales.</title>
        <authorList>
            <person name="Hensen N."/>
            <person name="Bonometti L."/>
            <person name="Westerberg I."/>
            <person name="Brannstrom I.O."/>
            <person name="Guillou S."/>
            <person name="Cros-Aarteil S."/>
            <person name="Calhoun S."/>
            <person name="Haridas S."/>
            <person name="Kuo A."/>
            <person name="Mondo S."/>
            <person name="Pangilinan J."/>
            <person name="Riley R."/>
            <person name="LaButti K."/>
            <person name="Andreopoulos B."/>
            <person name="Lipzen A."/>
            <person name="Chen C."/>
            <person name="Yan M."/>
            <person name="Daum C."/>
            <person name="Ng V."/>
            <person name="Clum A."/>
            <person name="Steindorff A."/>
            <person name="Ohm R.A."/>
            <person name="Martin F."/>
            <person name="Silar P."/>
            <person name="Natvig D.O."/>
            <person name="Lalanne C."/>
            <person name="Gautier V."/>
            <person name="Ament-Velasquez S.L."/>
            <person name="Kruys A."/>
            <person name="Hutchinson M.I."/>
            <person name="Powell A.J."/>
            <person name="Barry K."/>
            <person name="Miller A.N."/>
            <person name="Grigoriev I.V."/>
            <person name="Debuchy R."/>
            <person name="Gladieux P."/>
            <person name="Hiltunen Thoren M."/>
            <person name="Johannesson H."/>
        </authorList>
    </citation>
    <scope>NUCLEOTIDE SEQUENCE</scope>
    <source>
        <strain evidence="2">CBS 731.68</strain>
    </source>
</reference>
<feature type="region of interest" description="Disordered" evidence="1">
    <location>
        <begin position="147"/>
        <end position="176"/>
    </location>
</feature>
<protein>
    <submittedName>
        <fullName evidence="2">Uncharacterized protein</fullName>
    </submittedName>
</protein>
<evidence type="ECO:0000313" key="3">
    <source>
        <dbReference type="Proteomes" id="UP001302602"/>
    </source>
</evidence>
<dbReference type="RefSeq" id="XP_062645966.1">
    <property type="nucleotide sequence ID" value="XM_062790619.1"/>
</dbReference>
<reference evidence="2" key="2">
    <citation type="submission" date="2023-05" db="EMBL/GenBank/DDBJ databases">
        <authorList>
            <consortium name="Lawrence Berkeley National Laboratory"/>
            <person name="Steindorff A."/>
            <person name="Hensen N."/>
            <person name="Bonometti L."/>
            <person name="Westerberg I."/>
            <person name="Brannstrom I.O."/>
            <person name="Guillou S."/>
            <person name="Cros-Aarteil S."/>
            <person name="Calhoun S."/>
            <person name="Haridas S."/>
            <person name="Kuo A."/>
            <person name="Mondo S."/>
            <person name="Pangilinan J."/>
            <person name="Riley R."/>
            <person name="Labutti K."/>
            <person name="Andreopoulos B."/>
            <person name="Lipzen A."/>
            <person name="Chen C."/>
            <person name="Yanf M."/>
            <person name="Daum C."/>
            <person name="Ng V."/>
            <person name="Clum A."/>
            <person name="Ohm R."/>
            <person name="Martin F."/>
            <person name="Silar P."/>
            <person name="Natvig D."/>
            <person name="Lalanne C."/>
            <person name="Gautier V."/>
            <person name="Ament-Velasquez S.L."/>
            <person name="Kruys A."/>
            <person name="Hutchinson M.I."/>
            <person name="Powell A.J."/>
            <person name="Barry K."/>
            <person name="Miller A.N."/>
            <person name="Grigoriev I.V."/>
            <person name="Debuchy R."/>
            <person name="Gladieux P."/>
            <person name="Thoren M.H."/>
            <person name="Johannesson H."/>
        </authorList>
    </citation>
    <scope>NUCLEOTIDE SEQUENCE</scope>
    <source>
        <strain evidence="2">CBS 731.68</strain>
    </source>
</reference>
<proteinExistence type="predicted"/>
<gene>
    <name evidence="2" type="ORF">N657DRAFT_621398</name>
</gene>
<keyword evidence="3" id="KW-1185">Reference proteome</keyword>
<name>A0AAN6Z1K3_9PEZI</name>
<dbReference type="Proteomes" id="UP001302602">
    <property type="component" value="Unassembled WGS sequence"/>
</dbReference>
<dbReference type="GeneID" id="87827389"/>
<evidence type="ECO:0000313" key="2">
    <source>
        <dbReference type="EMBL" id="KAK4122195.1"/>
    </source>
</evidence>
<dbReference type="EMBL" id="MU853231">
    <property type="protein sequence ID" value="KAK4122195.1"/>
    <property type="molecule type" value="Genomic_DNA"/>
</dbReference>
<organism evidence="2 3">
    <name type="scientific">Parathielavia appendiculata</name>
    <dbReference type="NCBI Taxonomy" id="2587402"/>
    <lineage>
        <taxon>Eukaryota</taxon>
        <taxon>Fungi</taxon>
        <taxon>Dikarya</taxon>
        <taxon>Ascomycota</taxon>
        <taxon>Pezizomycotina</taxon>
        <taxon>Sordariomycetes</taxon>
        <taxon>Sordariomycetidae</taxon>
        <taxon>Sordariales</taxon>
        <taxon>Chaetomiaceae</taxon>
        <taxon>Parathielavia</taxon>
    </lineage>
</organism>